<accession>A0A0P9GZE9</accession>
<dbReference type="Proteomes" id="UP000050509">
    <property type="component" value="Unassembled WGS sequence"/>
</dbReference>
<sequence length="74" mass="8233">MFLHRLGWLAFSVQRREVLHQQAVDKDIAPTNATQKDAVRAVVEEGDGTEWEDVVVVEKPAQGVVLEDSATAQF</sequence>
<proteinExistence type="predicted"/>
<dbReference type="AlphaFoldDB" id="A0A0P9GZE9"/>
<gene>
    <name evidence="1" type="ORF">SE17_42840</name>
</gene>
<name>A0A0P9GZE9_9CHLR</name>
<reference evidence="1 2" key="1">
    <citation type="submission" date="2015-09" db="EMBL/GenBank/DDBJ databases">
        <title>Draft genome sequence of Kouleothrix aurantiaca JCM 19913.</title>
        <authorList>
            <person name="Hemp J."/>
        </authorList>
    </citation>
    <scope>NUCLEOTIDE SEQUENCE [LARGE SCALE GENOMIC DNA]</scope>
    <source>
        <strain evidence="1 2">COM-B</strain>
    </source>
</reference>
<organism evidence="1 2">
    <name type="scientific">Kouleothrix aurantiaca</name>
    <dbReference type="NCBI Taxonomy" id="186479"/>
    <lineage>
        <taxon>Bacteria</taxon>
        <taxon>Bacillati</taxon>
        <taxon>Chloroflexota</taxon>
        <taxon>Chloroflexia</taxon>
        <taxon>Chloroflexales</taxon>
        <taxon>Roseiflexineae</taxon>
        <taxon>Roseiflexaceae</taxon>
        <taxon>Kouleothrix</taxon>
    </lineage>
</organism>
<evidence type="ECO:0000313" key="1">
    <source>
        <dbReference type="EMBL" id="KPV46998.1"/>
    </source>
</evidence>
<comment type="caution">
    <text evidence="1">The sequence shown here is derived from an EMBL/GenBank/DDBJ whole genome shotgun (WGS) entry which is preliminary data.</text>
</comment>
<keyword evidence="2" id="KW-1185">Reference proteome</keyword>
<protein>
    <submittedName>
        <fullName evidence="1">Uncharacterized protein</fullName>
    </submittedName>
</protein>
<dbReference type="EMBL" id="LJCR01003476">
    <property type="protein sequence ID" value="KPV46998.1"/>
    <property type="molecule type" value="Genomic_DNA"/>
</dbReference>
<evidence type="ECO:0000313" key="2">
    <source>
        <dbReference type="Proteomes" id="UP000050509"/>
    </source>
</evidence>